<dbReference type="Proteomes" id="UP000257109">
    <property type="component" value="Unassembled WGS sequence"/>
</dbReference>
<dbReference type="EMBL" id="QJKJ01015056">
    <property type="protein sequence ID" value="RDX63160.1"/>
    <property type="molecule type" value="Genomic_DNA"/>
</dbReference>
<dbReference type="Pfam" id="PF17921">
    <property type="entry name" value="Integrase_H2C2"/>
    <property type="match status" value="1"/>
</dbReference>
<dbReference type="GO" id="GO:0015074">
    <property type="term" value="P:DNA integration"/>
    <property type="evidence" value="ECO:0007669"/>
    <property type="project" value="InterPro"/>
</dbReference>
<evidence type="ECO:0000313" key="3">
    <source>
        <dbReference type="Proteomes" id="UP000257109"/>
    </source>
</evidence>
<dbReference type="Gene3D" id="1.10.340.70">
    <property type="match status" value="1"/>
</dbReference>
<evidence type="ECO:0000259" key="1">
    <source>
        <dbReference type="PROSITE" id="PS50994"/>
    </source>
</evidence>
<dbReference type="InterPro" id="IPR036397">
    <property type="entry name" value="RNaseH_sf"/>
</dbReference>
<dbReference type="PANTHER" id="PTHR47266">
    <property type="entry name" value="ENDONUCLEASE-RELATED"/>
    <property type="match status" value="1"/>
</dbReference>
<evidence type="ECO:0000313" key="2">
    <source>
        <dbReference type="EMBL" id="RDX63160.1"/>
    </source>
</evidence>
<feature type="non-terminal residue" evidence="2">
    <location>
        <position position="1"/>
    </location>
</feature>
<dbReference type="InterPro" id="IPR052160">
    <property type="entry name" value="Gypsy_RT_Integrase-like"/>
</dbReference>
<protein>
    <submittedName>
        <fullName evidence="2">Pol</fullName>
    </submittedName>
</protein>
<dbReference type="GO" id="GO:0003676">
    <property type="term" value="F:nucleic acid binding"/>
    <property type="evidence" value="ECO:0007669"/>
    <property type="project" value="InterPro"/>
</dbReference>
<dbReference type="InterPro" id="IPR012337">
    <property type="entry name" value="RNaseH-like_sf"/>
</dbReference>
<dbReference type="OrthoDB" id="1713704at2759"/>
<sequence>MSFYSKGRLIAKGFTHTYDIDYWETFAPIAKLNYIWDNPYLWRLCNDQVIHRCIPDTVINSVLQFCHAALGGGHYGSTRMARKLLDCRFYWPTIFRDAYQFVSTCEKCQKAGVAISKRHEMPQQPIPFCEVFDVWGIDFMWPFPVSNGHSCILLAVDYVSRWVEAIATKTNDTKVVVDFLKSNIFYRFGMPKALISDQGSHFCNRDMSSLLHKYGVVYRIATAYHPQTNDQADVFNKEIKKTLQNMTNPSWKDWSQLLEDALWAHRTTYRTPLGMSPYQIVFDKACHLSVEIEHKAYWAVKQCNLSYDQASKLRSR</sequence>
<dbReference type="InterPro" id="IPR041588">
    <property type="entry name" value="Integrase_H2C2"/>
</dbReference>
<dbReference type="Pfam" id="PF00665">
    <property type="entry name" value="rve"/>
    <property type="match status" value="1"/>
</dbReference>
<comment type="caution">
    <text evidence="2">The sequence shown here is derived from an EMBL/GenBank/DDBJ whole genome shotgun (WGS) entry which is preliminary data.</text>
</comment>
<dbReference type="Gene3D" id="3.30.420.10">
    <property type="entry name" value="Ribonuclease H-like superfamily/Ribonuclease H"/>
    <property type="match status" value="1"/>
</dbReference>
<dbReference type="SUPFAM" id="SSF53098">
    <property type="entry name" value="Ribonuclease H-like"/>
    <property type="match status" value="1"/>
</dbReference>
<name>A0A371EAV8_MUCPR</name>
<organism evidence="2 3">
    <name type="scientific">Mucuna pruriens</name>
    <name type="common">Velvet bean</name>
    <name type="synonym">Dolichos pruriens</name>
    <dbReference type="NCBI Taxonomy" id="157652"/>
    <lineage>
        <taxon>Eukaryota</taxon>
        <taxon>Viridiplantae</taxon>
        <taxon>Streptophyta</taxon>
        <taxon>Embryophyta</taxon>
        <taxon>Tracheophyta</taxon>
        <taxon>Spermatophyta</taxon>
        <taxon>Magnoliopsida</taxon>
        <taxon>eudicotyledons</taxon>
        <taxon>Gunneridae</taxon>
        <taxon>Pentapetalae</taxon>
        <taxon>rosids</taxon>
        <taxon>fabids</taxon>
        <taxon>Fabales</taxon>
        <taxon>Fabaceae</taxon>
        <taxon>Papilionoideae</taxon>
        <taxon>50 kb inversion clade</taxon>
        <taxon>NPAAA clade</taxon>
        <taxon>indigoferoid/millettioid clade</taxon>
        <taxon>Phaseoleae</taxon>
        <taxon>Mucuna</taxon>
    </lineage>
</organism>
<keyword evidence="3" id="KW-1185">Reference proteome</keyword>
<accession>A0A371EAV8</accession>
<gene>
    <name evidence="2" type="primary">pol</name>
    <name evidence="2" type="ORF">CR513_58444</name>
</gene>
<reference evidence="2" key="1">
    <citation type="submission" date="2018-05" db="EMBL/GenBank/DDBJ databases">
        <title>Draft genome of Mucuna pruriens seed.</title>
        <authorList>
            <person name="Nnadi N.E."/>
            <person name="Vos R."/>
            <person name="Hasami M.H."/>
            <person name="Devisetty U.K."/>
            <person name="Aguiy J.C."/>
        </authorList>
    </citation>
    <scope>NUCLEOTIDE SEQUENCE [LARGE SCALE GENOMIC DNA]</scope>
    <source>
        <strain evidence="2">JCA_2017</strain>
    </source>
</reference>
<dbReference type="AlphaFoldDB" id="A0A371EAV8"/>
<proteinExistence type="predicted"/>
<feature type="domain" description="Integrase catalytic" evidence="1">
    <location>
        <begin position="121"/>
        <end position="285"/>
    </location>
</feature>
<dbReference type="PROSITE" id="PS50994">
    <property type="entry name" value="INTEGRASE"/>
    <property type="match status" value="1"/>
</dbReference>
<dbReference type="InterPro" id="IPR001584">
    <property type="entry name" value="Integrase_cat-core"/>
</dbReference>